<gene>
    <name evidence="15" type="ORF">H9892_06720</name>
</gene>
<dbReference type="Pfam" id="PF14821">
    <property type="entry name" value="Thr_synth_N"/>
    <property type="match status" value="1"/>
</dbReference>
<dbReference type="InterPro" id="IPR036052">
    <property type="entry name" value="TrpB-like_PALP_sf"/>
</dbReference>
<dbReference type="Gene3D" id="3.90.1380.10">
    <property type="entry name" value="Threonine synthase, N-terminal domain"/>
    <property type="match status" value="1"/>
</dbReference>
<evidence type="ECO:0000256" key="1">
    <source>
        <dbReference type="ARBA" id="ARBA00001933"/>
    </source>
</evidence>
<keyword evidence="8" id="KW-0791">Threonine biosynthesis</keyword>
<reference evidence="15" key="2">
    <citation type="submission" date="2021-04" db="EMBL/GenBank/DDBJ databases">
        <authorList>
            <person name="Gilroy R."/>
        </authorList>
    </citation>
    <scope>NUCLEOTIDE SEQUENCE</scope>
    <source>
        <strain evidence="15">12435</strain>
    </source>
</reference>
<dbReference type="InterPro" id="IPR004450">
    <property type="entry name" value="Thr_synthase-like"/>
</dbReference>
<dbReference type="PROSITE" id="PS00165">
    <property type="entry name" value="DEHYDRATASE_SER_THR"/>
    <property type="match status" value="1"/>
</dbReference>
<comment type="pathway">
    <text evidence="3">Amino-acid biosynthesis; L-threonine biosynthesis; L-threonine from L-aspartate: step 5/5.</text>
</comment>
<keyword evidence="15" id="KW-0456">Lyase</keyword>
<evidence type="ECO:0000256" key="8">
    <source>
        <dbReference type="ARBA" id="ARBA00022697"/>
    </source>
</evidence>
<organism evidence="15 16">
    <name type="scientific">Candidatus Protoclostridium stercorigallinarum</name>
    <dbReference type="NCBI Taxonomy" id="2838741"/>
    <lineage>
        <taxon>Bacteria</taxon>
        <taxon>Bacillati</taxon>
        <taxon>Bacillota</taxon>
        <taxon>Clostridia</taxon>
        <taxon>Candidatus Protoclostridium</taxon>
    </lineage>
</organism>
<dbReference type="Pfam" id="PF00291">
    <property type="entry name" value="PALP"/>
    <property type="match status" value="1"/>
</dbReference>
<dbReference type="GO" id="GO:0030170">
    <property type="term" value="F:pyridoxal phosphate binding"/>
    <property type="evidence" value="ECO:0007669"/>
    <property type="project" value="InterPro"/>
</dbReference>
<comment type="caution">
    <text evidence="15">The sequence shown here is derived from an EMBL/GenBank/DDBJ whole genome shotgun (WGS) entry which is preliminary data.</text>
</comment>
<dbReference type="PANTHER" id="PTHR43515:SF1">
    <property type="entry name" value="THREONINE SYNTHASE-LIKE 1"/>
    <property type="match status" value="1"/>
</dbReference>
<dbReference type="GO" id="GO:0009088">
    <property type="term" value="P:threonine biosynthetic process"/>
    <property type="evidence" value="ECO:0007669"/>
    <property type="project" value="UniProtKB-UniRule"/>
</dbReference>
<dbReference type="CDD" id="cd01560">
    <property type="entry name" value="Thr-synth_2"/>
    <property type="match status" value="1"/>
</dbReference>
<sequence>MKYISTRNPAAAVSGSAAVLTGLAPDGGLYVPESFPPVPMKDIEAMTALDYPERSAYIMSLFFDELSYDELLSVTRRAYSTFDGDPAPLVKLDAGLYVLELWHGRTHAFKDMALSVLPLLMTALKEKAGQKETCLIPVATSGDTGKAALEGFSDVPGTGVVVFYPDGGVSHTQRKQMVTTLGGNVNVVAVRGNFDDAQTAVKRAFGDKKLIADLAALSCKMTGANSINLGRLAPQVAYYFSAYADLLAAGQIKAGDKVDFCVPTGNFGNILAGYYAYRMGLPVGTLICASNDNNVLSDFLATGVYSLDREFIKTTSPSMDILVSSNLERLLFEFAGRDGALVSEWMKELREKGSYDIGGERLAEIRKKFWGGFALQSDYAETLAEVYDEYGYLADPHTAVAFDVCAQYTDGNADDAPVVVLSTASPVKFASAVLAALGEDVPEDDVKALRKMEDVTAFPVPDSVYALFGMEERFHDVIDPSDVPAAVEDFAKKLGEKA</sequence>
<evidence type="ECO:0000313" key="16">
    <source>
        <dbReference type="Proteomes" id="UP000823990"/>
    </source>
</evidence>
<evidence type="ECO:0000256" key="7">
    <source>
        <dbReference type="ARBA" id="ARBA00022605"/>
    </source>
</evidence>
<evidence type="ECO:0000256" key="10">
    <source>
        <dbReference type="ARBA" id="ARBA00049144"/>
    </source>
</evidence>
<feature type="domain" description="Tryptophan synthase beta chain-like PALP" evidence="13">
    <location>
        <begin position="86"/>
        <end position="334"/>
    </location>
</feature>
<evidence type="ECO:0000259" key="14">
    <source>
        <dbReference type="Pfam" id="PF14821"/>
    </source>
</evidence>
<name>A0A9D1Q1A4_9FIRM</name>
<dbReference type="EC" id="4.2.3.1" evidence="5 11"/>
<comment type="catalytic activity">
    <reaction evidence="10">
        <text>O-phospho-L-homoserine + H2O = L-threonine + phosphate</text>
        <dbReference type="Rhea" id="RHEA:10840"/>
        <dbReference type="ChEBI" id="CHEBI:15377"/>
        <dbReference type="ChEBI" id="CHEBI:43474"/>
        <dbReference type="ChEBI" id="CHEBI:57590"/>
        <dbReference type="ChEBI" id="CHEBI:57926"/>
        <dbReference type="EC" id="4.2.3.1"/>
    </reaction>
</comment>
<evidence type="ECO:0000256" key="2">
    <source>
        <dbReference type="ARBA" id="ARBA00003648"/>
    </source>
</evidence>
<feature type="domain" description="Threonine synthase N-terminal" evidence="14">
    <location>
        <begin position="2"/>
        <end position="79"/>
    </location>
</feature>
<dbReference type="GO" id="GO:0004795">
    <property type="term" value="F:threonine synthase activity"/>
    <property type="evidence" value="ECO:0007669"/>
    <property type="project" value="UniProtKB-UniRule"/>
</dbReference>
<protein>
    <recommendedName>
        <fullName evidence="6 11">Threonine synthase</fullName>
        <ecNumber evidence="5 11">4.2.3.1</ecNumber>
    </recommendedName>
</protein>
<dbReference type="InterPro" id="IPR000634">
    <property type="entry name" value="Ser/Thr_deHydtase_PyrdxlP-BS"/>
</dbReference>
<keyword evidence="7" id="KW-0028">Amino-acid biosynthesis</keyword>
<evidence type="ECO:0000256" key="6">
    <source>
        <dbReference type="ARBA" id="ARBA00018679"/>
    </source>
</evidence>
<dbReference type="EMBL" id="DXHS01000114">
    <property type="protein sequence ID" value="HIW03016.1"/>
    <property type="molecule type" value="Genomic_DNA"/>
</dbReference>
<evidence type="ECO:0000256" key="9">
    <source>
        <dbReference type="ARBA" id="ARBA00022898"/>
    </source>
</evidence>
<dbReference type="NCBIfam" id="TIGR00260">
    <property type="entry name" value="thrC"/>
    <property type="match status" value="1"/>
</dbReference>
<evidence type="ECO:0000256" key="3">
    <source>
        <dbReference type="ARBA" id="ARBA00004979"/>
    </source>
</evidence>
<dbReference type="InterPro" id="IPR001926">
    <property type="entry name" value="TrpB-like_PALP"/>
</dbReference>
<dbReference type="InterPro" id="IPR029144">
    <property type="entry name" value="Thr_synth_N"/>
</dbReference>
<dbReference type="PANTHER" id="PTHR43515">
    <property type="entry name" value="THREONINE SYNTHASE-LIKE 1"/>
    <property type="match status" value="1"/>
</dbReference>
<comment type="similarity">
    <text evidence="4">Belongs to the threonine synthase family.</text>
</comment>
<dbReference type="SUPFAM" id="SSF53686">
    <property type="entry name" value="Tryptophan synthase beta subunit-like PLP-dependent enzymes"/>
    <property type="match status" value="1"/>
</dbReference>
<dbReference type="GO" id="GO:0005737">
    <property type="term" value="C:cytoplasm"/>
    <property type="evidence" value="ECO:0007669"/>
    <property type="project" value="TreeGrafter"/>
</dbReference>
<proteinExistence type="inferred from homology"/>
<evidence type="ECO:0000259" key="13">
    <source>
        <dbReference type="Pfam" id="PF00291"/>
    </source>
</evidence>
<dbReference type="Gene3D" id="3.40.50.1100">
    <property type="match status" value="2"/>
</dbReference>
<dbReference type="InterPro" id="IPR037158">
    <property type="entry name" value="Thr_synth_N_sf"/>
</dbReference>
<evidence type="ECO:0000313" key="15">
    <source>
        <dbReference type="EMBL" id="HIW03016.1"/>
    </source>
</evidence>
<evidence type="ECO:0000256" key="5">
    <source>
        <dbReference type="ARBA" id="ARBA00013028"/>
    </source>
</evidence>
<dbReference type="AlphaFoldDB" id="A0A9D1Q1A4"/>
<comment type="function">
    <text evidence="2">Catalyzes the gamma-elimination of phosphate from L-phosphohomoserine and the beta-addition of water to produce L-threonine.</text>
</comment>
<evidence type="ECO:0000256" key="4">
    <source>
        <dbReference type="ARBA" id="ARBA00005517"/>
    </source>
</evidence>
<dbReference type="Pfam" id="PF24857">
    <property type="entry name" value="THR4_C"/>
    <property type="match status" value="1"/>
</dbReference>
<accession>A0A9D1Q1A4</accession>
<reference evidence="15" key="1">
    <citation type="journal article" date="2021" name="PeerJ">
        <title>Extensive microbial diversity within the chicken gut microbiome revealed by metagenomics and culture.</title>
        <authorList>
            <person name="Gilroy R."/>
            <person name="Ravi A."/>
            <person name="Getino M."/>
            <person name="Pursley I."/>
            <person name="Horton D.L."/>
            <person name="Alikhan N.F."/>
            <person name="Baker D."/>
            <person name="Gharbi K."/>
            <person name="Hall N."/>
            <person name="Watson M."/>
            <person name="Adriaenssens E.M."/>
            <person name="Foster-Nyarko E."/>
            <person name="Jarju S."/>
            <person name="Secka A."/>
            <person name="Antonio M."/>
            <person name="Oren A."/>
            <person name="Chaudhuri R.R."/>
            <person name="La Ragione R."/>
            <person name="Hildebrand F."/>
            <person name="Pallen M.J."/>
        </authorList>
    </citation>
    <scope>NUCLEOTIDE SEQUENCE</scope>
    <source>
        <strain evidence="15">12435</strain>
    </source>
</reference>
<dbReference type="Proteomes" id="UP000823990">
    <property type="component" value="Unassembled WGS sequence"/>
</dbReference>
<comment type="cofactor">
    <cofactor evidence="1 12">
        <name>pyridoxal 5'-phosphate</name>
        <dbReference type="ChEBI" id="CHEBI:597326"/>
    </cofactor>
</comment>
<keyword evidence="9 12" id="KW-0663">Pyridoxal phosphate</keyword>
<evidence type="ECO:0000256" key="11">
    <source>
        <dbReference type="NCBIfam" id="TIGR00260"/>
    </source>
</evidence>
<evidence type="ECO:0000256" key="12">
    <source>
        <dbReference type="PIRSR" id="PIRSR604450-51"/>
    </source>
</evidence>
<feature type="modified residue" description="N6-(pyridoxal phosphate)lysine" evidence="12">
    <location>
        <position position="110"/>
    </location>
</feature>